<reference evidence="2 3" key="1">
    <citation type="submission" date="2013-03" db="EMBL/GenBank/DDBJ databases">
        <title>The Genome Sequence of Atopobium minutum 10063974.</title>
        <authorList>
            <consortium name="The Broad Institute Genome Sequencing Platform"/>
            <person name="Earl A."/>
            <person name="Ward D."/>
            <person name="Feldgarden M."/>
            <person name="Gevers D."/>
            <person name="Lambert T."/>
            <person name="Marvaud J.-C."/>
            <person name="Courvalin P."/>
            <person name="Walker B."/>
            <person name="Young S.K."/>
            <person name="Zeng Q."/>
            <person name="Gargeya S."/>
            <person name="Fitzgerald M."/>
            <person name="Haas B."/>
            <person name="Abouelleil A."/>
            <person name="Alvarado L."/>
            <person name="Arachchi H.M."/>
            <person name="Berlin A.M."/>
            <person name="Chapman S.B."/>
            <person name="Dewar J."/>
            <person name="Goldberg J."/>
            <person name="Griggs A."/>
            <person name="Gujja S."/>
            <person name="Hansen M."/>
            <person name="Howarth C."/>
            <person name="Imamovic A."/>
            <person name="Larimer J."/>
            <person name="McCowan C."/>
            <person name="Murphy C."/>
            <person name="Neiman D."/>
            <person name="Pearson M."/>
            <person name="Priest M."/>
            <person name="Roberts A."/>
            <person name="Saif S."/>
            <person name="Shea T."/>
            <person name="Sisk P."/>
            <person name="Sykes S."/>
            <person name="Wortman J."/>
            <person name="Nusbaum C."/>
            <person name="Birren B."/>
        </authorList>
    </citation>
    <scope>NUCLEOTIDE SEQUENCE [LARGE SCALE GENOMIC DNA]</scope>
    <source>
        <strain evidence="2 3">10063974</strain>
    </source>
</reference>
<dbReference type="InterPro" id="IPR025487">
    <property type="entry name" value="DUF4379"/>
</dbReference>
<comment type="caution">
    <text evidence="2">The sequence shown here is derived from an EMBL/GenBank/DDBJ whole genome shotgun (WGS) entry which is preliminary data.</text>
</comment>
<evidence type="ECO:0000313" key="2">
    <source>
        <dbReference type="EMBL" id="EMZ40475.1"/>
    </source>
</evidence>
<accession>N2BPQ8</accession>
<sequence length="225" mass="25073">MLVVKCKACGRQVAERLGDIHFGCGCGGKKGGGVLFGHEDRKPTTPLEQRNVAPRTPGATGLNAWLAKNSYDPNERAKAETALESIKSSGNCLRETNPELAEEWIQAVDGPRYTPETVKSGSKRKVLWRCIACSHEWTDTVRSRELRMNNRCPHCGKIMGSLAWKYPDLAREWSPDNPVSPWNTKPYGQLRFTPMWVCSADPNHTWTATVASRIKGKKPCPYCNS</sequence>
<dbReference type="AlphaFoldDB" id="N2BPQ8"/>
<proteinExistence type="predicted"/>
<evidence type="ECO:0000313" key="3">
    <source>
        <dbReference type="Proteomes" id="UP000012651"/>
    </source>
</evidence>
<dbReference type="Pfam" id="PF14311">
    <property type="entry name" value="DUF4379"/>
    <property type="match status" value="2"/>
</dbReference>
<feature type="domain" description="Treble clef zinc finger" evidence="1">
    <location>
        <begin position="169"/>
        <end position="224"/>
    </location>
</feature>
<dbReference type="EMBL" id="AGXC01000003">
    <property type="protein sequence ID" value="EMZ40475.1"/>
    <property type="molecule type" value="Genomic_DNA"/>
</dbReference>
<dbReference type="PATRIC" id="fig|997872.3.peg.1425"/>
<organism evidence="2 3">
    <name type="scientific">Atopobium minutum 10063974</name>
    <dbReference type="NCBI Taxonomy" id="997872"/>
    <lineage>
        <taxon>Bacteria</taxon>
        <taxon>Bacillati</taxon>
        <taxon>Actinomycetota</taxon>
        <taxon>Coriobacteriia</taxon>
        <taxon>Coriobacteriales</taxon>
        <taxon>Atopobiaceae</taxon>
        <taxon>Atopobium</taxon>
    </lineage>
</organism>
<keyword evidence="3" id="KW-1185">Reference proteome</keyword>
<dbReference type="Proteomes" id="UP000012651">
    <property type="component" value="Unassembled WGS sequence"/>
</dbReference>
<dbReference type="PANTHER" id="PTHR37317">
    <property type="entry name" value="BLR8090 PROTEIN"/>
    <property type="match status" value="1"/>
</dbReference>
<feature type="domain" description="Treble clef zinc finger" evidence="1">
    <location>
        <begin position="100"/>
        <end position="156"/>
    </location>
</feature>
<dbReference type="PANTHER" id="PTHR37317:SF1">
    <property type="entry name" value="ZINC-RIBBON DOMAIN-CONTAINING PROTEIN-RELATED"/>
    <property type="match status" value="1"/>
</dbReference>
<evidence type="ECO:0000259" key="1">
    <source>
        <dbReference type="Pfam" id="PF14311"/>
    </source>
</evidence>
<protein>
    <recommendedName>
        <fullName evidence="1">Treble clef zinc finger domain-containing protein</fullName>
    </recommendedName>
</protein>
<name>N2BPQ8_9ACTN</name>
<dbReference type="HOGENOM" id="CLU_1227866_0_0_11"/>
<gene>
    <name evidence="2" type="ORF">HMPREF1091_01418</name>
</gene>